<comment type="cofactor">
    <cofactor evidence="7">
        <name>Mg(2+)</name>
        <dbReference type="ChEBI" id="CHEBI:18420"/>
    </cofactor>
    <cofactor evidence="7">
        <name>Mn(2+)</name>
        <dbReference type="ChEBI" id="CHEBI:29035"/>
    </cofactor>
</comment>
<dbReference type="UniPathway" id="UPA00079"/>
<keyword evidence="8" id="KW-0175">Coiled coil</keyword>
<evidence type="ECO:0000256" key="2">
    <source>
        <dbReference type="ARBA" id="ARBA00022679"/>
    </source>
</evidence>
<name>B8FA09_DESAL</name>
<dbReference type="Proteomes" id="UP000000739">
    <property type="component" value="Chromosome"/>
</dbReference>
<dbReference type="EC" id="2.2.1.9" evidence="7"/>
<dbReference type="PANTHER" id="PTHR42916:SF1">
    <property type="entry name" value="PROTEIN PHYLLO, CHLOROPLASTIC"/>
    <property type="match status" value="1"/>
</dbReference>
<comment type="subunit">
    <text evidence="7">Homodimer.</text>
</comment>
<keyword evidence="1 7" id="KW-0474">Menaquinone biosynthesis</keyword>
<dbReference type="CDD" id="cd02009">
    <property type="entry name" value="TPP_SHCHC_synthase"/>
    <property type="match status" value="1"/>
</dbReference>
<evidence type="ECO:0000256" key="3">
    <source>
        <dbReference type="ARBA" id="ARBA00022723"/>
    </source>
</evidence>
<dbReference type="KEGG" id="dal:Dalk_1405"/>
<comment type="cofactor">
    <cofactor evidence="7">
        <name>thiamine diphosphate</name>
        <dbReference type="ChEBI" id="CHEBI:58937"/>
    </cofactor>
    <text evidence="7">Binds 1 thiamine pyrophosphate per subunit.</text>
</comment>
<dbReference type="GO" id="GO:0030976">
    <property type="term" value="F:thiamine pyrophosphate binding"/>
    <property type="evidence" value="ECO:0007669"/>
    <property type="project" value="UniProtKB-UniRule"/>
</dbReference>
<protein>
    <recommendedName>
        <fullName evidence="7">2-succinyl-5-enolpyruvyl-6-hydroxy-3-cyclohexene-1-carboxylate synthase</fullName>
        <shortName evidence="7">SEPHCHC synthase</shortName>
        <ecNumber evidence="7">2.2.1.9</ecNumber>
    </recommendedName>
    <alternativeName>
        <fullName evidence="7">Menaquinone biosynthesis protein MenD</fullName>
    </alternativeName>
</protein>
<evidence type="ECO:0000259" key="10">
    <source>
        <dbReference type="Pfam" id="PF02776"/>
    </source>
</evidence>
<dbReference type="Pfam" id="PF02776">
    <property type="entry name" value="TPP_enzyme_N"/>
    <property type="match status" value="1"/>
</dbReference>
<dbReference type="CDD" id="cd07037">
    <property type="entry name" value="TPP_PYR_MenD"/>
    <property type="match status" value="1"/>
</dbReference>
<dbReference type="PIRSF" id="PIRSF004983">
    <property type="entry name" value="MenD"/>
    <property type="match status" value="1"/>
</dbReference>
<comment type="pathway">
    <text evidence="7">Quinol/quinone metabolism; menaquinone biosynthesis.</text>
</comment>
<dbReference type="InterPro" id="IPR029061">
    <property type="entry name" value="THDP-binding"/>
</dbReference>
<evidence type="ECO:0000259" key="11">
    <source>
        <dbReference type="Pfam" id="PF16582"/>
    </source>
</evidence>
<dbReference type="RefSeq" id="WP_012610540.1">
    <property type="nucleotide sequence ID" value="NC_011768.1"/>
</dbReference>
<keyword evidence="6 7" id="KW-0464">Manganese</keyword>
<evidence type="ECO:0000256" key="5">
    <source>
        <dbReference type="ARBA" id="ARBA00023052"/>
    </source>
</evidence>
<keyword evidence="3 7" id="KW-0479">Metal-binding</keyword>
<accession>B8FA09</accession>
<comment type="function">
    <text evidence="7">Catalyzes the thiamine diphosphate-dependent decarboxylation of 2-oxoglutarate and the subsequent addition of the resulting succinic semialdehyde-thiamine pyrophosphate anion to isochorismate to yield 2-succinyl-5-enolpyruvyl-6-hydroxy-3-cyclohexene-1-carboxylate (SEPHCHC).</text>
</comment>
<comment type="similarity">
    <text evidence="7">Belongs to the TPP enzyme family. MenD subfamily.</text>
</comment>
<evidence type="ECO:0000256" key="6">
    <source>
        <dbReference type="ARBA" id="ARBA00023211"/>
    </source>
</evidence>
<sequence length="573" mass="61525">MALLSQNMNVLWSSVLVEELRRNGLDAFFVSPGNRNAPLVSALAHNDQVQKFSCMDERGAAYRALGYAKATGKPGVLVCTSGTALANYHPAVIEAWRDELPLMVVSADRPSELTGSDANQTISQEGLYGSHCLESLNLPCPDPDYPLEALAAKVCHMAQAKNGPVHINIRFRDPLIPMEAPSGPVSQPVLEAAKRYFKNTAPATVYPLVRTSCPDLSAVESILKKAQRGLLVIGRLENNDDRQGAAALASMLGWPVFCDIASSLKGAVGDREIFSLDHPKALALVNGYAPEVILQLGTGLVSKHYYAAILKGGAKYIIQVSPRREHRDPAFKVNIRIKAGVGKFFTALGELKNVSQNKEAAESLVQAAEQVRADLTAATPRDALSFPLIAKIINQNIPGGEALFPGNSNAIRAFDMAGPALAKGVQVVTNRGVSGIEGNLATSLGFAEGAGKRVTAVIGDVSMLHDLNSLAMVSASRAQVITIIVNNRGGRIFERLPIRDFPEIADPMMTTPHGFDFSHAAAMFSLPYAQAKTPNELEKAYKQALDEGGSRVIEVMLDPNKDLEVFNARKSLK</sequence>
<dbReference type="Gene3D" id="3.40.50.970">
    <property type="match status" value="2"/>
</dbReference>
<keyword evidence="4 7" id="KW-0460">Magnesium</keyword>
<dbReference type="InterPro" id="IPR012001">
    <property type="entry name" value="Thiamin_PyroP_enz_TPP-bd_dom"/>
</dbReference>
<dbReference type="InterPro" id="IPR032264">
    <property type="entry name" value="MenD_middle"/>
</dbReference>
<keyword evidence="2 7" id="KW-0808">Transferase</keyword>
<evidence type="ECO:0000259" key="9">
    <source>
        <dbReference type="Pfam" id="PF02775"/>
    </source>
</evidence>
<dbReference type="SUPFAM" id="SSF52467">
    <property type="entry name" value="DHS-like NAD/FAD-binding domain"/>
    <property type="match status" value="1"/>
</dbReference>
<dbReference type="InterPro" id="IPR004433">
    <property type="entry name" value="MenaQ_synth_MenD"/>
</dbReference>
<comment type="pathway">
    <text evidence="7">Quinol/quinone metabolism; 1,4-dihydroxy-2-naphthoate biosynthesis; 1,4-dihydroxy-2-naphthoate from chorismate: step 2/7.</text>
</comment>
<dbReference type="NCBIfam" id="TIGR00173">
    <property type="entry name" value="menD"/>
    <property type="match status" value="1"/>
</dbReference>
<dbReference type="GO" id="GO:0030145">
    <property type="term" value="F:manganese ion binding"/>
    <property type="evidence" value="ECO:0007669"/>
    <property type="project" value="UniProtKB-UniRule"/>
</dbReference>
<dbReference type="UniPathway" id="UPA01057">
    <property type="reaction ID" value="UER00164"/>
</dbReference>
<keyword evidence="13" id="KW-1185">Reference proteome</keyword>
<feature type="coiled-coil region" evidence="8">
    <location>
        <begin position="351"/>
        <end position="378"/>
    </location>
</feature>
<reference evidence="12 13" key="1">
    <citation type="journal article" date="2012" name="Environ. Microbiol.">
        <title>The genome sequence of Desulfatibacillum alkenivorans AK-01: a blueprint for anaerobic alkane oxidation.</title>
        <authorList>
            <person name="Callaghan A.V."/>
            <person name="Morris B.E."/>
            <person name="Pereira I.A."/>
            <person name="McInerney M.J."/>
            <person name="Austin R.N."/>
            <person name="Groves J.T."/>
            <person name="Kukor J.J."/>
            <person name="Suflita J.M."/>
            <person name="Young L.Y."/>
            <person name="Zylstra G.J."/>
            <person name="Wawrik B."/>
        </authorList>
    </citation>
    <scope>NUCLEOTIDE SEQUENCE [LARGE SCALE GENOMIC DNA]</scope>
    <source>
        <strain evidence="12 13">AK-01</strain>
    </source>
</reference>
<feature type="domain" description="Thiamine pyrophosphate enzyme TPP-binding" evidence="9">
    <location>
        <begin position="428"/>
        <end position="555"/>
    </location>
</feature>
<dbReference type="InterPro" id="IPR029035">
    <property type="entry name" value="DHS-like_NAD/FAD-binding_dom"/>
</dbReference>
<evidence type="ECO:0000256" key="8">
    <source>
        <dbReference type="SAM" id="Coils"/>
    </source>
</evidence>
<organism evidence="12 13">
    <name type="scientific">Desulfatibacillum aliphaticivorans</name>
    <dbReference type="NCBI Taxonomy" id="218208"/>
    <lineage>
        <taxon>Bacteria</taxon>
        <taxon>Pseudomonadati</taxon>
        <taxon>Thermodesulfobacteriota</taxon>
        <taxon>Desulfobacteria</taxon>
        <taxon>Desulfobacterales</taxon>
        <taxon>Desulfatibacillaceae</taxon>
        <taxon>Desulfatibacillum</taxon>
    </lineage>
</organism>
<dbReference type="GO" id="GO:0009234">
    <property type="term" value="P:menaquinone biosynthetic process"/>
    <property type="evidence" value="ECO:0007669"/>
    <property type="project" value="UniProtKB-UniRule"/>
</dbReference>
<dbReference type="AlphaFoldDB" id="B8FA09"/>
<keyword evidence="5 7" id="KW-0786">Thiamine pyrophosphate</keyword>
<dbReference type="HAMAP" id="MF_01659">
    <property type="entry name" value="MenD"/>
    <property type="match status" value="1"/>
</dbReference>
<feature type="domain" description="Thiamine pyrophosphate enzyme N-terminal TPP-binding" evidence="10">
    <location>
        <begin position="14"/>
        <end position="124"/>
    </location>
</feature>
<proteinExistence type="inferred from homology"/>
<feature type="domain" description="Menaquinone biosynthesis protein MenD middle" evidence="11">
    <location>
        <begin position="202"/>
        <end position="404"/>
    </location>
</feature>
<dbReference type="SUPFAM" id="SSF52518">
    <property type="entry name" value="Thiamin diphosphate-binding fold (THDP-binding)"/>
    <property type="match status" value="2"/>
</dbReference>
<gene>
    <name evidence="7" type="primary">menD</name>
    <name evidence="12" type="ordered locus">Dalk_1405</name>
</gene>
<dbReference type="HOGENOM" id="CLU_006051_3_0_7"/>
<evidence type="ECO:0000256" key="4">
    <source>
        <dbReference type="ARBA" id="ARBA00022842"/>
    </source>
</evidence>
<dbReference type="EMBL" id="CP001322">
    <property type="protein sequence ID" value="ACL03105.1"/>
    <property type="molecule type" value="Genomic_DNA"/>
</dbReference>
<evidence type="ECO:0000256" key="1">
    <source>
        <dbReference type="ARBA" id="ARBA00022428"/>
    </source>
</evidence>
<dbReference type="Pfam" id="PF02775">
    <property type="entry name" value="TPP_enzyme_C"/>
    <property type="match status" value="1"/>
</dbReference>
<dbReference type="GO" id="GO:0000287">
    <property type="term" value="F:magnesium ion binding"/>
    <property type="evidence" value="ECO:0007669"/>
    <property type="project" value="UniProtKB-UniRule"/>
</dbReference>
<evidence type="ECO:0000313" key="13">
    <source>
        <dbReference type="Proteomes" id="UP000000739"/>
    </source>
</evidence>
<comment type="catalytic activity">
    <reaction evidence="7">
        <text>isochorismate + 2-oxoglutarate + H(+) = 5-enolpyruvoyl-6-hydroxy-2-succinyl-cyclohex-3-ene-1-carboxylate + CO2</text>
        <dbReference type="Rhea" id="RHEA:25593"/>
        <dbReference type="ChEBI" id="CHEBI:15378"/>
        <dbReference type="ChEBI" id="CHEBI:16526"/>
        <dbReference type="ChEBI" id="CHEBI:16810"/>
        <dbReference type="ChEBI" id="CHEBI:29780"/>
        <dbReference type="ChEBI" id="CHEBI:58818"/>
        <dbReference type="EC" id="2.2.1.9"/>
    </reaction>
</comment>
<dbReference type="PANTHER" id="PTHR42916">
    <property type="entry name" value="2-SUCCINYL-5-ENOLPYRUVYL-6-HYDROXY-3-CYCLOHEXENE-1-CARBOXYLATE SYNTHASE"/>
    <property type="match status" value="1"/>
</dbReference>
<evidence type="ECO:0000313" key="12">
    <source>
        <dbReference type="EMBL" id="ACL03105.1"/>
    </source>
</evidence>
<dbReference type="eggNOG" id="COG1165">
    <property type="taxonomic scope" value="Bacteria"/>
</dbReference>
<dbReference type="Gene3D" id="3.40.50.1220">
    <property type="entry name" value="TPP-binding domain"/>
    <property type="match status" value="1"/>
</dbReference>
<dbReference type="Pfam" id="PF16582">
    <property type="entry name" value="TPP_enzyme_M_2"/>
    <property type="match status" value="1"/>
</dbReference>
<evidence type="ECO:0000256" key="7">
    <source>
        <dbReference type="HAMAP-Rule" id="MF_01659"/>
    </source>
</evidence>
<dbReference type="GO" id="GO:0070204">
    <property type="term" value="F:2-succinyl-5-enolpyruvyl-6-hydroxy-3-cyclohexene-1-carboxylic-acid synthase activity"/>
    <property type="evidence" value="ECO:0007669"/>
    <property type="project" value="UniProtKB-UniRule"/>
</dbReference>
<dbReference type="InterPro" id="IPR011766">
    <property type="entry name" value="TPP_enzyme_TPP-bd"/>
</dbReference>